<feature type="compositionally biased region" description="Polar residues" evidence="1">
    <location>
        <begin position="78"/>
        <end position="91"/>
    </location>
</feature>
<comment type="caution">
    <text evidence="2">The sequence shown here is derived from an EMBL/GenBank/DDBJ whole genome shotgun (WGS) entry which is preliminary data.</text>
</comment>
<dbReference type="EMBL" id="AVOT02056944">
    <property type="protein sequence ID" value="MBW0551159.1"/>
    <property type="molecule type" value="Genomic_DNA"/>
</dbReference>
<proteinExistence type="predicted"/>
<protein>
    <submittedName>
        <fullName evidence="2">Uncharacterized protein</fullName>
    </submittedName>
</protein>
<evidence type="ECO:0000256" key="1">
    <source>
        <dbReference type="SAM" id="MobiDB-lite"/>
    </source>
</evidence>
<evidence type="ECO:0000313" key="3">
    <source>
        <dbReference type="Proteomes" id="UP000765509"/>
    </source>
</evidence>
<feature type="region of interest" description="Disordered" evidence="1">
    <location>
        <begin position="253"/>
        <end position="320"/>
    </location>
</feature>
<dbReference type="AlphaFoldDB" id="A0A9Q3IW95"/>
<gene>
    <name evidence="2" type="ORF">O181_090874</name>
</gene>
<keyword evidence="3" id="KW-1185">Reference proteome</keyword>
<name>A0A9Q3IW95_9BASI</name>
<dbReference type="Proteomes" id="UP000765509">
    <property type="component" value="Unassembled WGS sequence"/>
</dbReference>
<feature type="region of interest" description="Disordered" evidence="1">
    <location>
        <begin position="24"/>
        <end position="93"/>
    </location>
</feature>
<reference evidence="2" key="1">
    <citation type="submission" date="2021-03" db="EMBL/GenBank/DDBJ databases">
        <title>Draft genome sequence of rust myrtle Austropuccinia psidii MF-1, a brazilian biotype.</title>
        <authorList>
            <person name="Quecine M.C."/>
            <person name="Pachon D.M.R."/>
            <person name="Bonatelli M.L."/>
            <person name="Correr F.H."/>
            <person name="Franceschini L.M."/>
            <person name="Leite T.F."/>
            <person name="Margarido G.R.A."/>
            <person name="Almeida C.A."/>
            <person name="Ferrarezi J.A."/>
            <person name="Labate C.A."/>
        </authorList>
    </citation>
    <scope>NUCLEOTIDE SEQUENCE</scope>
    <source>
        <strain evidence="2">MF-1</strain>
    </source>
</reference>
<accession>A0A9Q3IW95</accession>
<evidence type="ECO:0000313" key="2">
    <source>
        <dbReference type="EMBL" id="MBW0551159.1"/>
    </source>
</evidence>
<organism evidence="2 3">
    <name type="scientific">Austropuccinia psidii MF-1</name>
    <dbReference type="NCBI Taxonomy" id="1389203"/>
    <lineage>
        <taxon>Eukaryota</taxon>
        <taxon>Fungi</taxon>
        <taxon>Dikarya</taxon>
        <taxon>Basidiomycota</taxon>
        <taxon>Pucciniomycotina</taxon>
        <taxon>Pucciniomycetes</taxon>
        <taxon>Pucciniales</taxon>
        <taxon>Sphaerophragmiaceae</taxon>
        <taxon>Austropuccinia</taxon>
    </lineage>
</organism>
<feature type="compositionally biased region" description="Polar residues" evidence="1">
    <location>
        <begin position="277"/>
        <end position="298"/>
    </location>
</feature>
<sequence>MFHGPCTVRRSLWGLLEAPRTKNDPWAQFRWGPRGSMGPKSDPWPGTIERVQDHQDPGLPKAAGEDLGDEFSPKGFSAMSSKPTELTESSPSAPPPYVLCGSGVLSQLASTSMGSSGNLHPSQTYGGYKAVEKPCHQTGRQASNVRRYLWSKKYGPFGKELPVSEAPTPDANSGYSALTGSRQRDVARWTNVGGPLPVGVKPIYSNAEGSYELDGEEVEVVPNSSGHPVNFSPSHPPAKRIQSHIIHNTPRNFQTTLDTIPPASPNPSLKQGVRPSPISQPRNSPMVTSQQPQPVASTSRRREELSPFPFPAVQVFQCQD</sequence>